<reference evidence="2" key="1">
    <citation type="journal article" date="2016" name="Nature">
        <title>Genome evolution in the allotetraploid frog Xenopus laevis.</title>
        <authorList>
            <person name="Session A.M."/>
            <person name="Uno Y."/>
            <person name="Kwon T."/>
            <person name="Chapman J.A."/>
            <person name="Toyoda A."/>
            <person name="Takahashi S."/>
            <person name="Fukui A."/>
            <person name="Hikosaka A."/>
            <person name="Suzuki A."/>
            <person name="Kondo M."/>
            <person name="van Heeringen S.J."/>
            <person name="Quigley I."/>
            <person name="Heinz S."/>
            <person name="Ogino H."/>
            <person name="Ochi H."/>
            <person name="Hellsten U."/>
            <person name="Lyons J.B."/>
            <person name="Simakov O."/>
            <person name="Putnam N."/>
            <person name="Stites J."/>
            <person name="Kuroki Y."/>
            <person name="Tanaka T."/>
            <person name="Michiue T."/>
            <person name="Watanabe M."/>
            <person name="Bogdanovic O."/>
            <person name="Lister R."/>
            <person name="Georgiou G."/>
            <person name="Paranjpe S.S."/>
            <person name="van Kruijsbergen I."/>
            <person name="Shu S."/>
            <person name="Carlson J."/>
            <person name="Kinoshita T."/>
            <person name="Ohta Y."/>
            <person name="Mawaribuchi S."/>
            <person name="Jenkins J."/>
            <person name="Grimwood J."/>
            <person name="Schmutz J."/>
            <person name="Mitros T."/>
            <person name="Mozaffari S.V."/>
            <person name="Suzuki Y."/>
            <person name="Haramoto Y."/>
            <person name="Yamamoto T.S."/>
            <person name="Takagi C."/>
            <person name="Heald R."/>
            <person name="Miller K."/>
            <person name="Haudenschild C."/>
            <person name="Kitzman J."/>
            <person name="Nakayama T."/>
            <person name="Izutsu Y."/>
            <person name="Robert J."/>
            <person name="Fortriede J."/>
            <person name="Burns K."/>
            <person name="Lotay V."/>
            <person name="Karimi K."/>
            <person name="Yasuoka Y."/>
            <person name="Dichmann D.S."/>
            <person name="Flajnik M.F."/>
            <person name="Houston D.W."/>
            <person name="Shendure J."/>
            <person name="DuPasquier L."/>
            <person name="Vize P.D."/>
            <person name="Zorn A.M."/>
            <person name="Ito M."/>
            <person name="Marcotte E.M."/>
            <person name="Wallingford J.B."/>
            <person name="Ito Y."/>
            <person name="Asashima M."/>
            <person name="Ueno N."/>
            <person name="Matsuda Y."/>
            <person name="Veenstra G.J."/>
            <person name="Fujiyama A."/>
            <person name="Harland R.M."/>
            <person name="Taira M."/>
            <person name="Rokhsar D.S."/>
        </authorList>
    </citation>
    <scope>NUCLEOTIDE SEQUENCE [LARGE SCALE GENOMIC DNA]</scope>
    <source>
        <strain evidence="2">J</strain>
    </source>
</reference>
<gene>
    <name evidence="1" type="ORF">XELAEV_18031396mg</name>
</gene>
<sequence>MCILFRLQGGIPAQSMNKNILCHFPCWTIKKRHELCMYFHTIVSHGLRKSLFWLETSLLHICTYMVM</sequence>
<dbReference type="AlphaFoldDB" id="A0A974HFZ4"/>
<evidence type="ECO:0000313" key="2">
    <source>
        <dbReference type="Proteomes" id="UP000694892"/>
    </source>
</evidence>
<proteinExistence type="predicted"/>
<dbReference type="EMBL" id="CM004476">
    <property type="protein sequence ID" value="OCT76201.1"/>
    <property type="molecule type" value="Genomic_DNA"/>
</dbReference>
<protein>
    <submittedName>
        <fullName evidence="1">Uncharacterized protein</fullName>
    </submittedName>
</protein>
<accession>A0A974HFZ4</accession>
<evidence type="ECO:0000313" key="1">
    <source>
        <dbReference type="EMBL" id="OCT76201.1"/>
    </source>
</evidence>
<organism evidence="1 2">
    <name type="scientific">Xenopus laevis</name>
    <name type="common">African clawed frog</name>
    <dbReference type="NCBI Taxonomy" id="8355"/>
    <lineage>
        <taxon>Eukaryota</taxon>
        <taxon>Metazoa</taxon>
        <taxon>Chordata</taxon>
        <taxon>Craniata</taxon>
        <taxon>Vertebrata</taxon>
        <taxon>Euteleostomi</taxon>
        <taxon>Amphibia</taxon>
        <taxon>Batrachia</taxon>
        <taxon>Anura</taxon>
        <taxon>Pipoidea</taxon>
        <taxon>Pipidae</taxon>
        <taxon>Xenopodinae</taxon>
        <taxon>Xenopus</taxon>
        <taxon>Xenopus</taxon>
    </lineage>
</organism>
<dbReference type="Proteomes" id="UP000694892">
    <property type="component" value="Chromosome 6L"/>
</dbReference>
<name>A0A974HFZ4_XENLA</name>